<feature type="region of interest" description="Disordered" evidence="1">
    <location>
        <begin position="1"/>
        <end position="40"/>
    </location>
</feature>
<organism evidence="2">
    <name type="scientific">Oryza sativa subsp. japonica</name>
    <name type="common">Rice</name>
    <dbReference type="NCBI Taxonomy" id="39947"/>
    <lineage>
        <taxon>Eukaryota</taxon>
        <taxon>Viridiplantae</taxon>
        <taxon>Streptophyta</taxon>
        <taxon>Embryophyta</taxon>
        <taxon>Tracheophyta</taxon>
        <taxon>Spermatophyta</taxon>
        <taxon>Magnoliopsida</taxon>
        <taxon>Liliopsida</taxon>
        <taxon>Poales</taxon>
        <taxon>Poaceae</taxon>
        <taxon>BOP clade</taxon>
        <taxon>Oryzoideae</taxon>
        <taxon>Oryzeae</taxon>
        <taxon>Oryzinae</taxon>
        <taxon>Oryza</taxon>
        <taxon>Oryza sativa</taxon>
    </lineage>
</organism>
<gene>
    <name evidence="2" type="ORF">OsJ_25467</name>
</gene>
<dbReference type="AlphaFoldDB" id="A3BN46"/>
<proteinExistence type="predicted"/>
<dbReference type="Proteomes" id="UP000007752">
    <property type="component" value="Chromosome 7"/>
</dbReference>
<feature type="compositionally biased region" description="Pro residues" evidence="1">
    <location>
        <begin position="1"/>
        <end position="20"/>
    </location>
</feature>
<protein>
    <submittedName>
        <fullName evidence="2">Uncharacterized protein</fullName>
    </submittedName>
</protein>
<reference evidence="2" key="1">
    <citation type="journal article" date="2005" name="PLoS Biol.">
        <title>The genomes of Oryza sativa: a history of duplications.</title>
        <authorList>
            <person name="Yu J."/>
            <person name="Wang J."/>
            <person name="Lin W."/>
            <person name="Li S."/>
            <person name="Li H."/>
            <person name="Zhou J."/>
            <person name="Ni P."/>
            <person name="Dong W."/>
            <person name="Hu S."/>
            <person name="Zeng C."/>
            <person name="Zhang J."/>
            <person name="Zhang Y."/>
            <person name="Li R."/>
            <person name="Xu Z."/>
            <person name="Li S."/>
            <person name="Li X."/>
            <person name="Zheng H."/>
            <person name="Cong L."/>
            <person name="Lin L."/>
            <person name="Yin J."/>
            <person name="Geng J."/>
            <person name="Li G."/>
            <person name="Shi J."/>
            <person name="Liu J."/>
            <person name="Lv H."/>
            <person name="Li J."/>
            <person name="Wang J."/>
            <person name="Deng Y."/>
            <person name="Ran L."/>
            <person name="Shi X."/>
            <person name="Wang X."/>
            <person name="Wu Q."/>
            <person name="Li C."/>
            <person name="Ren X."/>
            <person name="Wang J."/>
            <person name="Wang X."/>
            <person name="Li D."/>
            <person name="Liu D."/>
            <person name="Zhang X."/>
            <person name="Ji Z."/>
            <person name="Zhao W."/>
            <person name="Sun Y."/>
            <person name="Zhang Z."/>
            <person name="Bao J."/>
            <person name="Han Y."/>
            <person name="Dong L."/>
            <person name="Ji J."/>
            <person name="Chen P."/>
            <person name="Wu S."/>
            <person name="Liu J."/>
            <person name="Xiao Y."/>
            <person name="Bu D."/>
            <person name="Tan J."/>
            <person name="Yang L."/>
            <person name="Ye C."/>
            <person name="Zhang J."/>
            <person name="Xu J."/>
            <person name="Zhou Y."/>
            <person name="Yu Y."/>
            <person name="Zhang B."/>
            <person name="Zhuang S."/>
            <person name="Wei H."/>
            <person name="Liu B."/>
            <person name="Lei M."/>
            <person name="Yu H."/>
            <person name="Li Y."/>
            <person name="Xu H."/>
            <person name="Wei S."/>
            <person name="He X."/>
            <person name="Fang L."/>
            <person name="Zhang Z."/>
            <person name="Zhang Y."/>
            <person name="Huang X."/>
            <person name="Su Z."/>
            <person name="Tong W."/>
            <person name="Li J."/>
            <person name="Tong Z."/>
            <person name="Li S."/>
            <person name="Ye J."/>
            <person name="Wang L."/>
            <person name="Fang L."/>
            <person name="Lei T."/>
            <person name="Chen C."/>
            <person name="Chen H."/>
            <person name="Xu Z."/>
            <person name="Li H."/>
            <person name="Huang H."/>
            <person name="Zhang F."/>
            <person name="Xu H."/>
            <person name="Li N."/>
            <person name="Zhao C."/>
            <person name="Li S."/>
            <person name="Dong L."/>
            <person name="Huang Y."/>
            <person name="Li L."/>
            <person name="Xi Y."/>
            <person name="Qi Q."/>
            <person name="Li W."/>
            <person name="Zhang B."/>
            <person name="Hu W."/>
            <person name="Zhang Y."/>
            <person name="Tian X."/>
            <person name="Jiao Y."/>
            <person name="Liang X."/>
            <person name="Jin J."/>
            <person name="Gao L."/>
            <person name="Zheng W."/>
            <person name="Hao B."/>
            <person name="Liu S."/>
            <person name="Wang W."/>
            <person name="Yuan L."/>
            <person name="Cao M."/>
            <person name="McDermott J."/>
            <person name="Samudrala R."/>
            <person name="Wang J."/>
            <person name="Wong G.K."/>
            <person name="Yang H."/>
        </authorList>
    </citation>
    <scope>NUCLEOTIDE SEQUENCE [LARGE SCALE GENOMIC DNA]</scope>
</reference>
<evidence type="ECO:0000313" key="2">
    <source>
        <dbReference type="EMBL" id="EAZ40985.1"/>
    </source>
</evidence>
<reference evidence="2" key="2">
    <citation type="submission" date="2008-12" db="EMBL/GenBank/DDBJ databases">
        <title>Improved gene annotation of the rice (Oryza sativa) genomes.</title>
        <authorList>
            <person name="Wang J."/>
            <person name="Li R."/>
            <person name="Fan W."/>
            <person name="Huang Q."/>
            <person name="Zhang J."/>
            <person name="Zhou Y."/>
            <person name="Hu Y."/>
            <person name="Zi S."/>
            <person name="Li J."/>
            <person name="Ni P."/>
            <person name="Zheng H."/>
            <person name="Zhang Y."/>
            <person name="Zhao M."/>
            <person name="Hao Q."/>
            <person name="McDermott J."/>
            <person name="Samudrala R."/>
            <person name="Kristiansen K."/>
            <person name="Wong G.K.-S."/>
        </authorList>
    </citation>
    <scope>NUCLEOTIDE SEQUENCE</scope>
</reference>
<accession>A3BN46</accession>
<evidence type="ECO:0000256" key="1">
    <source>
        <dbReference type="SAM" id="MobiDB-lite"/>
    </source>
</evidence>
<dbReference type="EMBL" id="CM000144">
    <property type="protein sequence ID" value="EAZ40985.1"/>
    <property type="molecule type" value="Genomic_DNA"/>
</dbReference>
<sequence>MATVHPPPPPPQSALPPPPRAGAVVVLGDDDSDSESVAESCPYTCRLGPTAGGDVEMDDDDHEDDGCSSCLEGDGCHDGDEVGRQEWPAMSLVEVAVEVLSELFRNKVCDSHM</sequence>
<name>A3BN46_ORYSJ</name>